<reference evidence="3 5" key="1">
    <citation type="submission" date="2019-07" db="EMBL/GenBank/DDBJ databases">
        <authorList>
            <person name="Dittberner H."/>
        </authorList>
    </citation>
    <scope>NUCLEOTIDE SEQUENCE [LARGE SCALE GENOMIC DNA]</scope>
</reference>
<dbReference type="GO" id="GO:0005634">
    <property type="term" value="C:nucleus"/>
    <property type="evidence" value="ECO:0007669"/>
    <property type="project" value="UniProtKB-ARBA"/>
</dbReference>
<protein>
    <recommendedName>
        <fullName evidence="6">F-box domain-containing protein</fullName>
    </recommendedName>
</protein>
<organism evidence="3 5">
    <name type="scientific">Arabis nemorensis</name>
    <dbReference type="NCBI Taxonomy" id="586526"/>
    <lineage>
        <taxon>Eukaryota</taxon>
        <taxon>Viridiplantae</taxon>
        <taxon>Streptophyta</taxon>
        <taxon>Embryophyta</taxon>
        <taxon>Tracheophyta</taxon>
        <taxon>Spermatophyta</taxon>
        <taxon>Magnoliopsida</taxon>
        <taxon>eudicotyledons</taxon>
        <taxon>Gunneridae</taxon>
        <taxon>Pentapetalae</taxon>
        <taxon>rosids</taxon>
        <taxon>malvids</taxon>
        <taxon>Brassicales</taxon>
        <taxon>Brassicaceae</taxon>
        <taxon>Arabideae</taxon>
        <taxon>Arabis</taxon>
    </lineage>
</organism>
<dbReference type="AlphaFoldDB" id="A0A565B3F7"/>
<dbReference type="InterPro" id="IPR015915">
    <property type="entry name" value="Kelch-typ_b-propeller"/>
</dbReference>
<keyword evidence="2" id="KW-0677">Repeat</keyword>
<evidence type="ECO:0000313" key="4">
    <source>
        <dbReference type="EMBL" id="VVA95309.1"/>
    </source>
</evidence>
<name>A0A565B3F7_9BRAS</name>
<sequence>MSMNDMLPDSLLNLLAFCWRSDHPAIYSSNRALQSIDKHALFNLRKANNLVEHWFLIYDTDGSWSVFDPYKNVWHTLPQMPFPPLTVSDDVTVMCVEADLLFCVYNGGSNFINKFELVTNNWSPSAGMTVSRNLYGWAVAGNLALVAGGADSNTKPLAAADMYDFDTAFVDNKFYVFGGEGETGNFFTSAELYDIGSKKWSVVENFLPENLAMASKSITVANGNIYLATASTDPDGEVLMYDRTFGEWVFKGLFPYDLVRKTMDCKLSVYRPAREQSVDRLVFIGTRMDPPTGQMATEIYAAEPVEPLEWQLLGSKTGWFAPKTGLDGYYIRSILPWNQQRWR</sequence>
<evidence type="ECO:0008006" key="6">
    <source>
        <dbReference type="Google" id="ProtNLM"/>
    </source>
</evidence>
<dbReference type="OrthoDB" id="45365at2759"/>
<evidence type="ECO:0000256" key="2">
    <source>
        <dbReference type="ARBA" id="ARBA00022737"/>
    </source>
</evidence>
<gene>
    <name evidence="3" type="ORF">ANE_LOCUS5750</name>
    <name evidence="4" type="ORF">ANE_LOCUS5754</name>
</gene>
<keyword evidence="5" id="KW-1185">Reference proteome</keyword>
<dbReference type="InterPro" id="IPR006652">
    <property type="entry name" value="Kelch_1"/>
</dbReference>
<dbReference type="EMBL" id="CABITT030000002">
    <property type="protein sequence ID" value="VVA95305.1"/>
    <property type="molecule type" value="Genomic_DNA"/>
</dbReference>
<dbReference type="InterPro" id="IPR052439">
    <property type="entry name" value="F-box/Kelch-repeat"/>
</dbReference>
<dbReference type="PANTHER" id="PTHR46122">
    <property type="entry name" value="GALACTOSE OXIDASE/KELCH REPEAT PROTEIN-RELATED"/>
    <property type="match status" value="1"/>
</dbReference>
<dbReference type="Proteomes" id="UP000489600">
    <property type="component" value="Unassembled WGS sequence"/>
</dbReference>
<proteinExistence type="predicted"/>
<evidence type="ECO:0000256" key="1">
    <source>
        <dbReference type="ARBA" id="ARBA00022441"/>
    </source>
</evidence>
<keyword evidence="1" id="KW-0880">Kelch repeat</keyword>
<dbReference type="PANTHER" id="PTHR46122:SF2">
    <property type="entry name" value="F-BOX_KELCH-REPEAT PROTEIN SKIP11"/>
    <property type="match status" value="1"/>
</dbReference>
<dbReference type="EMBL" id="CABITT030000002">
    <property type="protein sequence ID" value="VVA95309.1"/>
    <property type="molecule type" value="Genomic_DNA"/>
</dbReference>
<dbReference type="Pfam" id="PF01344">
    <property type="entry name" value="Kelch_1"/>
    <property type="match status" value="1"/>
</dbReference>
<evidence type="ECO:0000313" key="5">
    <source>
        <dbReference type="Proteomes" id="UP000489600"/>
    </source>
</evidence>
<accession>A0A565B3F7</accession>
<dbReference type="SUPFAM" id="SSF117281">
    <property type="entry name" value="Kelch motif"/>
    <property type="match status" value="1"/>
</dbReference>
<evidence type="ECO:0000313" key="3">
    <source>
        <dbReference type="EMBL" id="VVA95305.1"/>
    </source>
</evidence>
<dbReference type="Gene3D" id="2.120.10.80">
    <property type="entry name" value="Kelch-type beta propeller"/>
    <property type="match status" value="1"/>
</dbReference>